<evidence type="ECO:0000313" key="8">
    <source>
        <dbReference type="Proteomes" id="UP001220610"/>
    </source>
</evidence>
<organism evidence="7 8">
    <name type="scientific">Candidatus Pseudobacter hemicellulosilyticus</name>
    <dbReference type="NCBI Taxonomy" id="3121375"/>
    <lineage>
        <taxon>Bacteria</taxon>
        <taxon>Pseudomonadati</taxon>
        <taxon>Bacteroidota</taxon>
        <taxon>Chitinophagia</taxon>
        <taxon>Chitinophagales</taxon>
        <taxon>Chitinophagaceae</taxon>
        <taxon>Pseudobacter</taxon>
    </lineage>
</organism>
<evidence type="ECO:0000313" key="7">
    <source>
        <dbReference type="EMBL" id="WEK35628.1"/>
    </source>
</evidence>
<dbReference type="Gene3D" id="2.60.40.1120">
    <property type="entry name" value="Carboxypeptidase-like, regulatory domain"/>
    <property type="match status" value="1"/>
</dbReference>
<evidence type="ECO:0000256" key="2">
    <source>
        <dbReference type="ARBA" id="ARBA00023136"/>
    </source>
</evidence>
<dbReference type="InterPro" id="IPR023997">
    <property type="entry name" value="TonB-dep_OMP_SusC/RagA_CS"/>
</dbReference>
<evidence type="ECO:0000259" key="6">
    <source>
        <dbReference type="Pfam" id="PF07660"/>
    </source>
</evidence>
<keyword evidence="3 4" id="KW-0998">Cell outer membrane</keyword>
<proteinExistence type="inferred from homology"/>
<dbReference type="InterPro" id="IPR039426">
    <property type="entry name" value="TonB-dep_rcpt-like"/>
</dbReference>
<dbReference type="PROSITE" id="PS52016">
    <property type="entry name" value="TONB_DEPENDENT_REC_3"/>
    <property type="match status" value="1"/>
</dbReference>
<dbReference type="EMBL" id="CP119311">
    <property type="protein sequence ID" value="WEK35628.1"/>
    <property type="molecule type" value="Genomic_DNA"/>
</dbReference>
<keyword evidence="4" id="KW-0812">Transmembrane</keyword>
<dbReference type="InterPro" id="IPR008969">
    <property type="entry name" value="CarboxyPept-like_regulatory"/>
</dbReference>
<dbReference type="NCBIfam" id="TIGR04057">
    <property type="entry name" value="SusC_RagA_signa"/>
    <property type="match status" value="1"/>
</dbReference>
<dbReference type="SUPFAM" id="SSF49464">
    <property type="entry name" value="Carboxypeptidase regulatory domain-like"/>
    <property type="match status" value="1"/>
</dbReference>
<keyword evidence="4" id="KW-1134">Transmembrane beta strand</keyword>
<dbReference type="InterPro" id="IPR011662">
    <property type="entry name" value="Secretin/TonB_short_N"/>
</dbReference>
<evidence type="ECO:0000256" key="5">
    <source>
        <dbReference type="SAM" id="SignalP"/>
    </source>
</evidence>
<feature type="domain" description="Secretin/TonB short N-terminal" evidence="6">
    <location>
        <begin position="46"/>
        <end position="96"/>
    </location>
</feature>
<comment type="subcellular location">
    <subcellularLocation>
        <location evidence="4">Cell outer membrane</location>
        <topology evidence="4">Multi-pass membrane protein</topology>
    </subcellularLocation>
</comment>
<dbReference type="NCBIfam" id="TIGR04056">
    <property type="entry name" value="OMP_RagA_SusC"/>
    <property type="match status" value="1"/>
</dbReference>
<keyword evidence="1 4" id="KW-0813">Transport</keyword>
<dbReference type="AlphaFoldDB" id="A0AAJ6BFZ2"/>
<feature type="chain" id="PRO_5042466833" evidence="5">
    <location>
        <begin position="22"/>
        <end position="1105"/>
    </location>
</feature>
<keyword evidence="2 4" id="KW-0472">Membrane</keyword>
<evidence type="ECO:0000256" key="1">
    <source>
        <dbReference type="ARBA" id="ARBA00022448"/>
    </source>
</evidence>
<dbReference type="Pfam" id="PF07660">
    <property type="entry name" value="STN"/>
    <property type="match status" value="1"/>
</dbReference>
<dbReference type="InterPro" id="IPR023996">
    <property type="entry name" value="TonB-dep_OMP_SusC/RagA"/>
</dbReference>
<evidence type="ECO:0000256" key="3">
    <source>
        <dbReference type="ARBA" id="ARBA00023237"/>
    </source>
</evidence>
<reference evidence="7" key="1">
    <citation type="submission" date="2023-03" db="EMBL/GenBank/DDBJ databases">
        <title>Andean soil-derived lignocellulolytic bacterial consortium as a source of novel taxa and putative plastic-active enzymes.</title>
        <authorList>
            <person name="Diaz-Garcia L."/>
            <person name="Chuvochina M."/>
            <person name="Feuerriegel G."/>
            <person name="Bunk B."/>
            <person name="Sproer C."/>
            <person name="Streit W.R."/>
            <person name="Rodriguez L.M."/>
            <person name="Overmann J."/>
            <person name="Jimenez D.J."/>
        </authorList>
    </citation>
    <scope>NUCLEOTIDE SEQUENCE</scope>
    <source>
        <strain evidence="7">MAG 7</strain>
    </source>
</reference>
<sequence>MRLSFLLILGAVLHCSAAGLAQNVTLTEKTITLEKAFREIRKQTGVNFLYTSEEIDKVGKVSVSIHNQPLSAALAILLRDQPFSFSLMDDVVVIRNKPVFLTLSSPLSDTIRYVYVSGLVYNTRKEPLEGATVTVRGTKNGSTTSSSGFFSLRVESSKEVTLEVSSIGYKQQLVKARPGGPTMRVELETETTNLDDVVVSNGMFNRRIGSFTGAVTTFNAEQLKAVSNQNVLKSLAILDPSFQIVENIDIGSDPNRLPEIQLRGQTGFPDLKGDYLTNPNLPLFILDGFETTLEKVNDLNLNLVKSITLLKDASAKAVYGSKAGNGVVVIETKPPIAGKLRVSYNGSLDIAAPDLSSYHLTNAVEKLEAEVLAGVYSSIIPGTQAELLRQYGKNMQAAQEGVNTYWLAQPLRNGAGQRHAISLEGGDALRYNVNFSYNNVAGVMKGSDRNTISGNINLTYRLRNFQFRNNLMIDKNRSENSPYGSFGTFASMNPYWKIVDSNGNYVKTYGQYNNIGNPVYDGSLNSKNFSEYTNIVENFYADWDPLRNLRFTARVGITIQNNSAENFIPASHSMYANVHPNSEAYLDRGEYSLSNGKSQAVNADLLGNYSFQTGRHHFFVNGAFSLTTNSTTSNGMTMVGFPNDKMNDISFGYRYKPGTKASGVENTSHTVAITSALNYSYDDRLLADLSYRGNASSQFGAENRWGLFWSAGLGWNVHREKWMKAIPAINQFRLRASTGTSGTQNFNSYQAISTYQYITNQSYNGDLGALLLALPNPYLQWQEVLDNNVGIDLLLWQLLSIRFDYYIKDTRNLLSDMIVAPSAGFATFKENIGESRNEGYQVSLSVRAYSDMKNRTSVNVFANLARNKNHIRKVSNSLEQLNRDQDNDKTDILTPADQVRKPSTRFQPGQSMTAIWVVPSLGIDPANGREIYQKRDGSLTYIWDPADQVVMGDATPEFNGSFGINVQHKGFSGNFAFNYRLGGQQYNTTLVSRVENADFNYNVDSRALEDRWKKPGDISSYKNIADRSVTRPTSRFVQDLDELLFSSVSLGYDLSELRLMKKARLNRVYLALNLNDIGRISTVKTERGLDYPFARTISTSLNITF</sequence>
<dbReference type="Gene3D" id="2.170.130.10">
    <property type="entry name" value="TonB-dependent receptor, plug domain"/>
    <property type="match status" value="1"/>
</dbReference>
<evidence type="ECO:0000256" key="4">
    <source>
        <dbReference type="PROSITE-ProRule" id="PRU01360"/>
    </source>
</evidence>
<dbReference type="InterPro" id="IPR037066">
    <property type="entry name" value="Plug_dom_sf"/>
</dbReference>
<dbReference type="Pfam" id="PF13715">
    <property type="entry name" value="CarbopepD_reg_2"/>
    <property type="match status" value="1"/>
</dbReference>
<dbReference type="GO" id="GO:0009279">
    <property type="term" value="C:cell outer membrane"/>
    <property type="evidence" value="ECO:0007669"/>
    <property type="project" value="UniProtKB-SubCell"/>
</dbReference>
<protein>
    <submittedName>
        <fullName evidence="7">SusC/RagA family TonB-linked outer membrane protein</fullName>
    </submittedName>
</protein>
<keyword evidence="5" id="KW-0732">Signal</keyword>
<feature type="signal peptide" evidence="5">
    <location>
        <begin position="1"/>
        <end position="21"/>
    </location>
</feature>
<accession>A0AAJ6BFZ2</accession>
<gene>
    <name evidence="7" type="ORF">P0Y53_24345</name>
</gene>
<name>A0AAJ6BFZ2_9BACT</name>
<comment type="similarity">
    <text evidence="4">Belongs to the TonB-dependent receptor family.</text>
</comment>
<dbReference type="SUPFAM" id="SSF56935">
    <property type="entry name" value="Porins"/>
    <property type="match status" value="1"/>
</dbReference>
<dbReference type="Proteomes" id="UP001220610">
    <property type="component" value="Chromosome"/>
</dbReference>